<keyword evidence="1 4" id="KW-0489">Methyltransferase</keyword>
<evidence type="ECO:0000259" key="3">
    <source>
        <dbReference type="Pfam" id="PF10017"/>
    </source>
</evidence>
<dbReference type="InterPro" id="IPR019257">
    <property type="entry name" value="MeTrfase_dom"/>
</dbReference>
<dbReference type="InterPro" id="IPR017804">
    <property type="entry name" value="MeTrfase_EgtD-like"/>
</dbReference>
<dbReference type="GO" id="GO:0008168">
    <property type="term" value="F:methyltransferase activity"/>
    <property type="evidence" value="ECO:0007669"/>
    <property type="project" value="UniProtKB-KW"/>
</dbReference>
<evidence type="ECO:0000256" key="2">
    <source>
        <dbReference type="ARBA" id="ARBA00022679"/>
    </source>
</evidence>
<dbReference type="PANTHER" id="PTHR43397:SF1">
    <property type="entry name" value="ERGOTHIONEINE BIOSYNTHESIS PROTEIN 1"/>
    <property type="match status" value="1"/>
</dbReference>
<reference evidence="4 5" key="1">
    <citation type="submission" date="2018-07" db="EMBL/GenBank/DDBJ databases">
        <title>Genomic Encyclopedia of Type Strains, Phase IV (KMG-IV): sequencing the most valuable type-strain genomes for metagenomic binning, comparative biology and taxonomic classification.</title>
        <authorList>
            <person name="Goeker M."/>
        </authorList>
    </citation>
    <scope>NUCLEOTIDE SEQUENCE [LARGE SCALE GENOMIC DNA]</scope>
    <source>
        <strain evidence="4 5">DSM 4134</strain>
    </source>
</reference>
<dbReference type="InterPro" id="IPR051128">
    <property type="entry name" value="EgtD_Methyltrsf_superfamily"/>
</dbReference>
<dbReference type="PIRSF" id="PIRSF018005">
    <property type="entry name" value="UCP018005"/>
    <property type="match status" value="1"/>
</dbReference>
<dbReference type="InterPro" id="IPR035094">
    <property type="entry name" value="EgtD"/>
</dbReference>
<dbReference type="EMBL" id="QREG01000001">
    <property type="protein sequence ID" value="REE05573.1"/>
    <property type="molecule type" value="Genomic_DNA"/>
</dbReference>
<evidence type="ECO:0000313" key="5">
    <source>
        <dbReference type="Proteomes" id="UP000256779"/>
    </source>
</evidence>
<evidence type="ECO:0000313" key="4">
    <source>
        <dbReference type="EMBL" id="REE05573.1"/>
    </source>
</evidence>
<gene>
    <name evidence="4" type="ORF">C7460_10190</name>
</gene>
<proteinExistence type="predicted"/>
<feature type="domain" description="Histidine-specific methyltransferase SAM-dependent" evidence="3">
    <location>
        <begin position="6"/>
        <end position="312"/>
    </location>
</feature>
<dbReference type="Pfam" id="PF10017">
    <property type="entry name" value="Methyltransf_33"/>
    <property type="match status" value="1"/>
</dbReference>
<accession>A0A3D9LIC3</accession>
<sequence length="314" mass="36063">MLDPLARDVKIGLTSQPKRLYSKYFYDARGDGLFQQIMALEEYYLTRAELEVFQTQKERLLQIIGGEETFQLVELGAGDGQKTKVLLEYFQQQNVDFSYCPVDISENVLQQLEKRMRAEIPDLTIKPLAGDYFDVLADLKFKNHSKTVAFFLGSNIGNFLADKVQQFLVSIHDNLRSGDYLMIGFDLKKDPKTILKAYNDSKGVTKAFNLNLLKRINNELGANFDLDKFQHNPVYDPQTGECRSYLVSTEEQEVTIAAIEKTVHFDAWEPIFMEVSKKYAPKEIEELAQATGFKVVENLYDSQKRFADSVWQVV</sequence>
<dbReference type="OrthoDB" id="5289726at2"/>
<dbReference type="PANTHER" id="PTHR43397">
    <property type="entry name" value="ERGOTHIONEINE BIOSYNTHESIS PROTEIN 1"/>
    <property type="match status" value="1"/>
</dbReference>
<dbReference type="SUPFAM" id="SSF53335">
    <property type="entry name" value="S-adenosyl-L-methionine-dependent methyltransferases"/>
    <property type="match status" value="1"/>
</dbReference>
<dbReference type="Gene3D" id="3.40.50.150">
    <property type="entry name" value="Vaccinia Virus protein VP39"/>
    <property type="match status" value="1"/>
</dbReference>
<name>A0A3D9LIC3_MARFU</name>
<keyword evidence="2 4" id="KW-0808">Transferase</keyword>
<keyword evidence="5" id="KW-1185">Reference proteome</keyword>
<dbReference type="NCBIfam" id="TIGR03438">
    <property type="entry name" value="egtD_ergothio"/>
    <property type="match status" value="1"/>
</dbReference>
<organism evidence="4 5">
    <name type="scientific">Marinoscillum furvescens DSM 4134</name>
    <dbReference type="NCBI Taxonomy" id="1122208"/>
    <lineage>
        <taxon>Bacteria</taxon>
        <taxon>Pseudomonadati</taxon>
        <taxon>Bacteroidota</taxon>
        <taxon>Cytophagia</taxon>
        <taxon>Cytophagales</taxon>
        <taxon>Reichenbachiellaceae</taxon>
        <taxon>Marinoscillum</taxon>
    </lineage>
</organism>
<dbReference type="Proteomes" id="UP000256779">
    <property type="component" value="Unassembled WGS sequence"/>
</dbReference>
<comment type="caution">
    <text evidence="4">The sequence shown here is derived from an EMBL/GenBank/DDBJ whole genome shotgun (WGS) entry which is preliminary data.</text>
</comment>
<protein>
    <submittedName>
        <fullName evidence="4">Dimethylhistidine N-methyltransferase</fullName>
    </submittedName>
</protein>
<dbReference type="GO" id="GO:0032259">
    <property type="term" value="P:methylation"/>
    <property type="evidence" value="ECO:0007669"/>
    <property type="project" value="UniProtKB-KW"/>
</dbReference>
<dbReference type="AlphaFoldDB" id="A0A3D9LIC3"/>
<evidence type="ECO:0000256" key="1">
    <source>
        <dbReference type="ARBA" id="ARBA00022603"/>
    </source>
</evidence>
<dbReference type="InterPro" id="IPR029063">
    <property type="entry name" value="SAM-dependent_MTases_sf"/>
</dbReference>